<evidence type="ECO:0000256" key="3">
    <source>
        <dbReference type="ARBA" id="ARBA00012438"/>
    </source>
</evidence>
<dbReference type="PANTHER" id="PTHR45436:SF5">
    <property type="entry name" value="SENSOR HISTIDINE KINASE TRCS"/>
    <property type="match status" value="1"/>
</dbReference>
<reference evidence="14" key="2">
    <citation type="submission" date="2021-04" db="EMBL/GenBank/DDBJ databases">
        <authorList>
            <person name="Gilroy R."/>
        </authorList>
    </citation>
    <scope>NUCLEOTIDE SEQUENCE</scope>
    <source>
        <strain evidence="14">B5_2728</strain>
    </source>
</reference>
<keyword evidence="8 11" id="KW-1133">Transmembrane helix</keyword>
<evidence type="ECO:0000256" key="2">
    <source>
        <dbReference type="ARBA" id="ARBA00004370"/>
    </source>
</evidence>
<keyword evidence="9" id="KW-0902">Two-component regulatory system</keyword>
<comment type="caution">
    <text evidence="14">The sequence shown here is derived from an EMBL/GenBank/DDBJ whole genome shotgun (WGS) entry which is preliminary data.</text>
</comment>
<dbReference type="Gene3D" id="3.30.565.10">
    <property type="entry name" value="Histidine kinase-like ATPase, C-terminal domain"/>
    <property type="match status" value="1"/>
</dbReference>
<comment type="catalytic activity">
    <reaction evidence="1">
        <text>ATP + protein L-histidine = ADP + protein N-phospho-L-histidine.</text>
        <dbReference type="EC" id="2.7.13.3"/>
    </reaction>
</comment>
<dbReference type="EMBL" id="JAHLFP010000028">
    <property type="protein sequence ID" value="MBU3805987.1"/>
    <property type="molecule type" value="Genomic_DNA"/>
</dbReference>
<evidence type="ECO:0000256" key="8">
    <source>
        <dbReference type="ARBA" id="ARBA00022989"/>
    </source>
</evidence>
<dbReference type="PROSITE" id="PS50885">
    <property type="entry name" value="HAMP"/>
    <property type="match status" value="1"/>
</dbReference>
<protein>
    <recommendedName>
        <fullName evidence="3">histidine kinase</fullName>
        <ecNumber evidence="3">2.7.13.3</ecNumber>
    </recommendedName>
</protein>
<dbReference type="CDD" id="cd00075">
    <property type="entry name" value="HATPase"/>
    <property type="match status" value="1"/>
</dbReference>
<proteinExistence type="predicted"/>
<evidence type="ECO:0000256" key="7">
    <source>
        <dbReference type="ARBA" id="ARBA00022777"/>
    </source>
</evidence>
<gene>
    <name evidence="14" type="ORF">H9882_03740</name>
</gene>
<sequence>MKDRLFSSSSLRCRLMLFLCTACGAVLLLVWLVTTQLIQPLYNYRIKTQLTRQAATLVQMIEQSDEPISTQLFALAAPQPNGSFWKKVNEAAQQGKLDFSEVCIDVADANHRYVNGVDTLHPCLLHPDESGTIPFSNQEQKSTNGDAITALRIWTAKEGRIVTTIGATGATVQQMVVGMVAHNPEYGDYTVIFSTSLARIQEAGQVLYQMMPLIFLILMIGSAVASWLFSNWFTRPLTQLSLAARRMAEGDYSTRVQVNQEDELGRLAEDFNYMASEVGRTAQLQRDLIANVSHDLRTPLTLIRGYAETVRDLTGDDAQKRTQQLDIIVDETNRLSSLVNSVMELSKVSSGTDKPNRIEFDMSQLCEEVAQRYQAVCQRQGCKLELELDDQPHLVYADPAMMERVLHNLLGNALQHLGEDNLFILRLRKQDDRLRVEVEDHGPGIAKEELPSLFDRYYRSRKDQGKPGTGLGLSITKAILQSHGFHFGVNSTLGKGSCFWFELDEVKSKE</sequence>
<evidence type="ECO:0000259" key="12">
    <source>
        <dbReference type="PROSITE" id="PS50109"/>
    </source>
</evidence>
<dbReference type="SMART" id="SM00304">
    <property type="entry name" value="HAMP"/>
    <property type="match status" value="1"/>
</dbReference>
<reference evidence="14" key="1">
    <citation type="journal article" date="2021" name="PeerJ">
        <title>Extensive microbial diversity within the chicken gut microbiome revealed by metagenomics and culture.</title>
        <authorList>
            <person name="Gilroy R."/>
            <person name="Ravi A."/>
            <person name="Getino M."/>
            <person name="Pursley I."/>
            <person name="Horton D.L."/>
            <person name="Alikhan N.F."/>
            <person name="Baker D."/>
            <person name="Gharbi K."/>
            <person name="Hall N."/>
            <person name="Watson M."/>
            <person name="Adriaenssens E.M."/>
            <person name="Foster-Nyarko E."/>
            <person name="Jarju S."/>
            <person name="Secka A."/>
            <person name="Antonio M."/>
            <person name="Oren A."/>
            <person name="Chaudhuri R.R."/>
            <person name="La Ragione R."/>
            <person name="Hildebrand F."/>
            <person name="Pallen M.J."/>
        </authorList>
    </citation>
    <scope>NUCLEOTIDE SEQUENCE</scope>
    <source>
        <strain evidence="14">B5_2728</strain>
    </source>
</reference>
<dbReference type="Pfam" id="PF00512">
    <property type="entry name" value="HisKA"/>
    <property type="match status" value="1"/>
</dbReference>
<evidence type="ECO:0000313" key="14">
    <source>
        <dbReference type="EMBL" id="MBU3805987.1"/>
    </source>
</evidence>
<dbReference type="SMART" id="SM00387">
    <property type="entry name" value="HATPase_c"/>
    <property type="match status" value="1"/>
</dbReference>
<evidence type="ECO:0000256" key="4">
    <source>
        <dbReference type="ARBA" id="ARBA00022553"/>
    </source>
</evidence>
<dbReference type="Pfam" id="PF02518">
    <property type="entry name" value="HATPase_c"/>
    <property type="match status" value="1"/>
</dbReference>
<dbReference type="InterPro" id="IPR003660">
    <property type="entry name" value="HAMP_dom"/>
</dbReference>
<dbReference type="SUPFAM" id="SSF158472">
    <property type="entry name" value="HAMP domain-like"/>
    <property type="match status" value="1"/>
</dbReference>
<dbReference type="Pfam" id="PF00672">
    <property type="entry name" value="HAMP"/>
    <property type="match status" value="1"/>
</dbReference>
<evidence type="ECO:0000256" key="9">
    <source>
        <dbReference type="ARBA" id="ARBA00023012"/>
    </source>
</evidence>
<dbReference type="SUPFAM" id="SSF47384">
    <property type="entry name" value="Homodimeric domain of signal transducing histidine kinase"/>
    <property type="match status" value="1"/>
</dbReference>
<dbReference type="AlphaFoldDB" id="A0A948WP61"/>
<feature type="domain" description="Histidine kinase" evidence="12">
    <location>
        <begin position="291"/>
        <end position="507"/>
    </location>
</feature>
<dbReference type="InterPro" id="IPR004358">
    <property type="entry name" value="Sig_transdc_His_kin-like_C"/>
</dbReference>
<dbReference type="InterPro" id="IPR003594">
    <property type="entry name" value="HATPase_dom"/>
</dbReference>
<comment type="subcellular location">
    <subcellularLocation>
        <location evidence="2">Membrane</location>
    </subcellularLocation>
</comment>
<dbReference type="PROSITE" id="PS50109">
    <property type="entry name" value="HIS_KIN"/>
    <property type="match status" value="1"/>
</dbReference>
<dbReference type="Proteomes" id="UP000713596">
    <property type="component" value="Unassembled WGS sequence"/>
</dbReference>
<dbReference type="InterPro" id="IPR003661">
    <property type="entry name" value="HisK_dim/P_dom"/>
</dbReference>
<dbReference type="EC" id="2.7.13.3" evidence="3"/>
<dbReference type="CDD" id="cd00082">
    <property type="entry name" value="HisKA"/>
    <property type="match status" value="1"/>
</dbReference>
<dbReference type="PANTHER" id="PTHR45436">
    <property type="entry name" value="SENSOR HISTIDINE KINASE YKOH"/>
    <property type="match status" value="1"/>
</dbReference>
<accession>A0A948WP61</accession>
<dbReference type="InterPro" id="IPR036890">
    <property type="entry name" value="HATPase_C_sf"/>
</dbReference>
<dbReference type="PRINTS" id="PR00344">
    <property type="entry name" value="BCTRLSENSOR"/>
</dbReference>
<keyword evidence="10 11" id="KW-0472">Membrane</keyword>
<keyword evidence="5" id="KW-0808">Transferase</keyword>
<dbReference type="FunFam" id="1.10.287.130:FF:000001">
    <property type="entry name" value="Two-component sensor histidine kinase"/>
    <property type="match status" value="1"/>
</dbReference>
<dbReference type="Gene3D" id="1.10.287.130">
    <property type="match status" value="1"/>
</dbReference>
<keyword evidence="4" id="KW-0597">Phosphoprotein</keyword>
<keyword evidence="7" id="KW-0418">Kinase</keyword>
<organism evidence="14 15">
    <name type="scientific">Candidatus Allofournierella pullistercoris</name>
    <dbReference type="NCBI Taxonomy" id="2838597"/>
    <lineage>
        <taxon>Bacteria</taxon>
        <taxon>Bacillati</taxon>
        <taxon>Bacillota</taxon>
        <taxon>Clostridia</taxon>
        <taxon>Eubacteriales</taxon>
        <taxon>Oscillospiraceae</taxon>
        <taxon>Allofournierella</taxon>
    </lineage>
</organism>
<feature type="domain" description="HAMP" evidence="13">
    <location>
        <begin position="231"/>
        <end position="283"/>
    </location>
</feature>
<dbReference type="SUPFAM" id="SSF55874">
    <property type="entry name" value="ATPase domain of HSP90 chaperone/DNA topoisomerase II/histidine kinase"/>
    <property type="match status" value="1"/>
</dbReference>
<dbReference type="GO" id="GO:0000155">
    <property type="term" value="F:phosphorelay sensor kinase activity"/>
    <property type="evidence" value="ECO:0007669"/>
    <property type="project" value="InterPro"/>
</dbReference>
<dbReference type="Gene3D" id="6.10.340.10">
    <property type="match status" value="1"/>
</dbReference>
<evidence type="ECO:0000256" key="6">
    <source>
        <dbReference type="ARBA" id="ARBA00022692"/>
    </source>
</evidence>
<evidence type="ECO:0000256" key="1">
    <source>
        <dbReference type="ARBA" id="ARBA00000085"/>
    </source>
</evidence>
<dbReference type="SMART" id="SM00388">
    <property type="entry name" value="HisKA"/>
    <property type="match status" value="1"/>
</dbReference>
<keyword evidence="6 11" id="KW-0812">Transmembrane</keyword>
<name>A0A948WP61_9FIRM</name>
<evidence type="ECO:0000313" key="15">
    <source>
        <dbReference type="Proteomes" id="UP000713596"/>
    </source>
</evidence>
<evidence type="ECO:0000259" key="13">
    <source>
        <dbReference type="PROSITE" id="PS50885"/>
    </source>
</evidence>
<feature type="transmembrane region" description="Helical" evidence="11">
    <location>
        <begin position="206"/>
        <end position="229"/>
    </location>
</feature>
<dbReference type="CDD" id="cd06225">
    <property type="entry name" value="HAMP"/>
    <property type="match status" value="1"/>
</dbReference>
<dbReference type="GO" id="GO:0005886">
    <property type="term" value="C:plasma membrane"/>
    <property type="evidence" value="ECO:0007669"/>
    <property type="project" value="TreeGrafter"/>
</dbReference>
<evidence type="ECO:0000256" key="5">
    <source>
        <dbReference type="ARBA" id="ARBA00022679"/>
    </source>
</evidence>
<evidence type="ECO:0000256" key="11">
    <source>
        <dbReference type="SAM" id="Phobius"/>
    </source>
</evidence>
<dbReference type="InterPro" id="IPR036097">
    <property type="entry name" value="HisK_dim/P_sf"/>
</dbReference>
<dbReference type="InterPro" id="IPR050428">
    <property type="entry name" value="TCS_sensor_his_kinase"/>
</dbReference>
<dbReference type="InterPro" id="IPR005467">
    <property type="entry name" value="His_kinase_dom"/>
</dbReference>
<dbReference type="FunFam" id="3.30.565.10:FF:000006">
    <property type="entry name" value="Sensor histidine kinase WalK"/>
    <property type="match status" value="1"/>
</dbReference>
<evidence type="ECO:0000256" key="10">
    <source>
        <dbReference type="ARBA" id="ARBA00023136"/>
    </source>
</evidence>